<keyword evidence="3" id="KW-1185">Reference proteome</keyword>
<proteinExistence type="predicted"/>
<accession>A0A9Q1IB28</accession>
<dbReference type="OrthoDB" id="10639815at2759"/>
<evidence type="ECO:0000256" key="1">
    <source>
        <dbReference type="SAM" id="MobiDB-lite"/>
    </source>
</evidence>
<dbReference type="Proteomes" id="UP001152622">
    <property type="component" value="Chromosome 24"/>
</dbReference>
<dbReference type="AlphaFoldDB" id="A0A9Q1IB28"/>
<protein>
    <submittedName>
        <fullName evidence="2">Uncharacterized protein</fullName>
    </submittedName>
</protein>
<gene>
    <name evidence="2" type="ORF">SKAU_G00420480</name>
</gene>
<evidence type="ECO:0000313" key="2">
    <source>
        <dbReference type="EMBL" id="KAJ8333152.1"/>
    </source>
</evidence>
<sequence length="140" mass="14957">MEENGLDSLHKHVQARPPEYLRENLGRRRGDPSQRSDSGGLEQGEPGEGKLQENPNGVTLVLKKVPVSVKQQQERSGIPVPRAGRGRGGGRGEGGGRGTGIPYWEGSPPLCDPCPSGLRSTAKTISGPRVRKSLNWSATV</sequence>
<name>A0A9Q1IB28_SYNKA</name>
<dbReference type="EMBL" id="JAINUF010000024">
    <property type="protein sequence ID" value="KAJ8333152.1"/>
    <property type="molecule type" value="Genomic_DNA"/>
</dbReference>
<comment type="caution">
    <text evidence="2">The sequence shown here is derived from an EMBL/GenBank/DDBJ whole genome shotgun (WGS) entry which is preliminary data.</text>
</comment>
<feature type="compositionally biased region" description="Gly residues" evidence="1">
    <location>
        <begin position="86"/>
        <end position="99"/>
    </location>
</feature>
<feature type="region of interest" description="Disordered" evidence="1">
    <location>
        <begin position="1"/>
        <end position="108"/>
    </location>
</feature>
<organism evidence="2 3">
    <name type="scientific">Synaphobranchus kaupii</name>
    <name type="common">Kaup's arrowtooth eel</name>
    <dbReference type="NCBI Taxonomy" id="118154"/>
    <lineage>
        <taxon>Eukaryota</taxon>
        <taxon>Metazoa</taxon>
        <taxon>Chordata</taxon>
        <taxon>Craniata</taxon>
        <taxon>Vertebrata</taxon>
        <taxon>Euteleostomi</taxon>
        <taxon>Actinopterygii</taxon>
        <taxon>Neopterygii</taxon>
        <taxon>Teleostei</taxon>
        <taxon>Anguilliformes</taxon>
        <taxon>Synaphobranchidae</taxon>
        <taxon>Synaphobranchus</taxon>
    </lineage>
</organism>
<evidence type="ECO:0000313" key="3">
    <source>
        <dbReference type="Proteomes" id="UP001152622"/>
    </source>
</evidence>
<feature type="compositionally biased region" description="Basic and acidic residues" evidence="1">
    <location>
        <begin position="19"/>
        <end position="34"/>
    </location>
</feature>
<reference evidence="2" key="1">
    <citation type="journal article" date="2023" name="Science">
        <title>Genome structures resolve the early diversification of teleost fishes.</title>
        <authorList>
            <person name="Parey E."/>
            <person name="Louis A."/>
            <person name="Montfort J."/>
            <person name="Bouchez O."/>
            <person name="Roques C."/>
            <person name="Iampietro C."/>
            <person name="Lluch J."/>
            <person name="Castinel A."/>
            <person name="Donnadieu C."/>
            <person name="Desvignes T."/>
            <person name="Floi Bucao C."/>
            <person name="Jouanno E."/>
            <person name="Wen M."/>
            <person name="Mejri S."/>
            <person name="Dirks R."/>
            <person name="Jansen H."/>
            <person name="Henkel C."/>
            <person name="Chen W.J."/>
            <person name="Zahm M."/>
            <person name="Cabau C."/>
            <person name="Klopp C."/>
            <person name="Thompson A.W."/>
            <person name="Robinson-Rechavi M."/>
            <person name="Braasch I."/>
            <person name="Lecointre G."/>
            <person name="Bobe J."/>
            <person name="Postlethwait J.H."/>
            <person name="Berthelot C."/>
            <person name="Roest Crollius H."/>
            <person name="Guiguen Y."/>
        </authorList>
    </citation>
    <scope>NUCLEOTIDE SEQUENCE</scope>
    <source>
        <strain evidence="2">WJC10195</strain>
    </source>
</reference>